<dbReference type="EMBL" id="OV121135">
    <property type="protein sequence ID" value="CAH0555821.1"/>
    <property type="molecule type" value="Genomic_DNA"/>
</dbReference>
<dbReference type="Proteomes" id="UP001154078">
    <property type="component" value="Chromosome 4"/>
</dbReference>
<protein>
    <submittedName>
        <fullName evidence="1">Uncharacterized protein</fullName>
    </submittedName>
</protein>
<reference evidence="1" key="1">
    <citation type="submission" date="2021-12" db="EMBL/GenBank/DDBJ databases">
        <authorList>
            <person name="King R."/>
        </authorList>
    </citation>
    <scope>NUCLEOTIDE SEQUENCE</scope>
</reference>
<evidence type="ECO:0000313" key="2">
    <source>
        <dbReference type="Proteomes" id="UP001154078"/>
    </source>
</evidence>
<dbReference type="GO" id="GO:0005549">
    <property type="term" value="F:odorant binding"/>
    <property type="evidence" value="ECO:0007669"/>
    <property type="project" value="InterPro"/>
</dbReference>
<dbReference type="OrthoDB" id="6705037at2759"/>
<keyword evidence="2" id="KW-1185">Reference proteome</keyword>
<gene>
    <name evidence="1" type="ORF">MELIAE_LOCUS7094</name>
</gene>
<name>A0A9P0FGM7_BRAAE</name>
<dbReference type="InterPro" id="IPR006170">
    <property type="entry name" value="PBP/GOBP"/>
</dbReference>
<dbReference type="InterPro" id="IPR036728">
    <property type="entry name" value="PBP_GOBP_sf"/>
</dbReference>
<organism evidence="1 2">
    <name type="scientific">Brassicogethes aeneus</name>
    <name type="common">Rape pollen beetle</name>
    <name type="synonym">Meligethes aeneus</name>
    <dbReference type="NCBI Taxonomy" id="1431903"/>
    <lineage>
        <taxon>Eukaryota</taxon>
        <taxon>Metazoa</taxon>
        <taxon>Ecdysozoa</taxon>
        <taxon>Arthropoda</taxon>
        <taxon>Hexapoda</taxon>
        <taxon>Insecta</taxon>
        <taxon>Pterygota</taxon>
        <taxon>Neoptera</taxon>
        <taxon>Endopterygota</taxon>
        <taxon>Coleoptera</taxon>
        <taxon>Polyphaga</taxon>
        <taxon>Cucujiformia</taxon>
        <taxon>Nitidulidae</taxon>
        <taxon>Meligethinae</taxon>
        <taxon>Brassicogethes</taxon>
    </lineage>
</organism>
<dbReference type="Pfam" id="PF01395">
    <property type="entry name" value="PBP_GOBP"/>
    <property type="match status" value="1"/>
</dbReference>
<dbReference type="SUPFAM" id="SSF47565">
    <property type="entry name" value="Insect pheromone/odorant-binding proteins"/>
    <property type="match status" value="1"/>
</dbReference>
<sequence length="100" mass="11809">MPGRPQDCCRQRLGEQSVRRGLHRRRKTQSVYEGLEFITADNVINEEKMKAKWASMHSEAEIQKEFQKCLVKKETAVETSWAMIQCELTVRVQIFINNFY</sequence>
<accession>A0A9P0FGM7</accession>
<dbReference type="Gene3D" id="1.10.238.20">
    <property type="entry name" value="Pheromone/general odorant binding protein domain"/>
    <property type="match status" value="1"/>
</dbReference>
<proteinExistence type="predicted"/>
<dbReference type="AlphaFoldDB" id="A0A9P0FGM7"/>
<evidence type="ECO:0000313" key="1">
    <source>
        <dbReference type="EMBL" id="CAH0555821.1"/>
    </source>
</evidence>